<dbReference type="GO" id="GO:0035299">
    <property type="term" value="F:inositol-1,3,4,5,6-pentakisphosphate 2-kinase activity"/>
    <property type="evidence" value="ECO:0007669"/>
    <property type="project" value="UniProtKB-EC"/>
</dbReference>
<dbReference type="InterPro" id="IPR009286">
    <property type="entry name" value="Ins_P5_2-kin"/>
</dbReference>
<gene>
    <name evidence="10" type="ORF">PAC_18297</name>
</gene>
<evidence type="ECO:0000256" key="7">
    <source>
        <dbReference type="ARBA" id="ARBA00022777"/>
    </source>
</evidence>
<dbReference type="AlphaFoldDB" id="A0A1L7XTT9"/>
<comment type="similarity">
    <text evidence="2">Belongs to the IPK1 type 1 family.</text>
</comment>
<dbReference type="STRING" id="576137.A0A1L7XTT9"/>
<reference evidence="10 11" key="1">
    <citation type="submission" date="2016-03" db="EMBL/GenBank/DDBJ databases">
        <authorList>
            <person name="Ploux O."/>
        </authorList>
    </citation>
    <scope>NUCLEOTIDE SEQUENCE [LARGE SCALE GENOMIC DNA]</scope>
    <source>
        <strain evidence="10 11">UAMH 11012</strain>
    </source>
</reference>
<keyword evidence="7 9" id="KW-0418">Kinase</keyword>
<evidence type="ECO:0000256" key="3">
    <source>
        <dbReference type="ARBA" id="ARBA00012023"/>
    </source>
</evidence>
<evidence type="ECO:0000256" key="1">
    <source>
        <dbReference type="ARBA" id="ARBA00003979"/>
    </source>
</evidence>
<name>A0A1L7XTT9_9HELO</name>
<dbReference type="GO" id="GO:0005634">
    <property type="term" value="C:nucleus"/>
    <property type="evidence" value="ECO:0007669"/>
    <property type="project" value="TreeGrafter"/>
</dbReference>
<evidence type="ECO:0000256" key="8">
    <source>
        <dbReference type="ARBA" id="ARBA00022840"/>
    </source>
</evidence>
<organism evidence="10 11">
    <name type="scientific">Phialocephala subalpina</name>
    <dbReference type="NCBI Taxonomy" id="576137"/>
    <lineage>
        <taxon>Eukaryota</taxon>
        <taxon>Fungi</taxon>
        <taxon>Dikarya</taxon>
        <taxon>Ascomycota</taxon>
        <taxon>Pezizomycotina</taxon>
        <taxon>Leotiomycetes</taxon>
        <taxon>Helotiales</taxon>
        <taxon>Mollisiaceae</taxon>
        <taxon>Phialocephala</taxon>
        <taxon>Phialocephala fortinii species complex</taxon>
    </lineage>
</organism>
<comment type="function">
    <text evidence="9">Phosphorylates Ins(1,3,4,5,6)P5 at position 2 to form Ins(1,2,3,4,5,6)P6 (InsP6 or phytate).</text>
</comment>
<keyword evidence="6 9" id="KW-0547">Nucleotide-binding</keyword>
<accession>A0A1L7XTT9</accession>
<sequence length="377" mass="43398">MASESKIDVVLFVPEETQLVYLAEGAANIVYIFPPRYPFTKPTLLEEYSSTTPPPSIIEDDDDGEQDLNVFDNKLLRLRKDLPTTLTVAIAQGQWERWIKPLFKDDQLVHQQLVRLGPGKVIKRLNEELRVKDAQISAPIPGKILVRPTKRQGVYLADDEYGLLITDMSPCQGNTEVIEFKPKWLSQSPSAPLNSKRCRQCAIIACRNQELATKNPPEELLKEYCPLDLVSGIEKDVLYVTRILLAPERKLANVDRFARWIFNSPLLTRLRDLQSELDKLGPLKADPKDWKYRVAMTLRDCTMFVRFPEDREDDKEMIEARIGDLDVKSVGKGPYWKETEEMLIREGWYTGTERRTTARQKPITCRIGRTFDTRDCI</sequence>
<evidence type="ECO:0000313" key="11">
    <source>
        <dbReference type="Proteomes" id="UP000184330"/>
    </source>
</evidence>
<dbReference type="EMBL" id="FJOG01000054">
    <property type="protein sequence ID" value="CZR68398.1"/>
    <property type="molecule type" value="Genomic_DNA"/>
</dbReference>
<keyword evidence="11" id="KW-1185">Reference proteome</keyword>
<evidence type="ECO:0000313" key="10">
    <source>
        <dbReference type="EMBL" id="CZR68398.1"/>
    </source>
</evidence>
<comment type="domain">
    <text evidence="9">The EXKPK motif is conserved in inositol-pentakisphosphate 2-kinases of both family 1 and 2.</text>
</comment>
<proteinExistence type="inferred from homology"/>
<evidence type="ECO:0000256" key="2">
    <source>
        <dbReference type="ARBA" id="ARBA00008305"/>
    </source>
</evidence>
<dbReference type="Pfam" id="PF06090">
    <property type="entry name" value="Ins_P5_2-kin"/>
    <property type="match status" value="1"/>
</dbReference>
<evidence type="ECO:0000256" key="6">
    <source>
        <dbReference type="ARBA" id="ARBA00022741"/>
    </source>
</evidence>
<evidence type="ECO:0000256" key="4">
    <source>
        <dbReference type="ARBA" id="ARBA00014846"/>
    </source>
</evidence>
<comment type="catalytic activity">
    <reaction evidence="9">
        <text>1D-myo-inositol 1,3,4,5,6-pentakisphosphate + ATP = 1D-myo-inositol hexakisphosphate + ADP + H(+)</text>
        <dbReference type="Rhea" id="RHEA:20313"/>
        <dbReference type="ChEBI" id="CHEBI:15378"/>
        <dbReference type="ChEBI" id="CHEBI:30616"/>
        <dbReference type="ChEBI" id="CHEBI:57733"/>
        <dbReference type="ChEBI" id="CHEBI:58130"/>
        <dbReference type="ChEBI" id="CHEBI:456216"/>
        <dbReference type="EC" id="2.7.1.158"/>
    </reaction>
</comment>
<protein>
    <recommendedName>
        <fullName evidence="4 9">Inositol-pentakisphosphate 2-kinase</fullName>
        <ecNumber evidence="3 9">2.7.1.158</ecNumber>
    </recommendedName>
</protein>
<dbReference type="Proteomes" id="UP000184330">
    <property type="component" value="Unassembled WGS sequence"/>
</dbReference>
<dbReference type="GO" id="GO:0032958">
    <property type="term" value="P:inositol phosphate biosynthetic process"/>
    <property type="evidence" value="ECO:0007669"/>
    <property type="project" value="TreeGrafter"/>
</dbReference>
<dbReference type="GO" id="GO:0005524">
    <property type="term" value="F:ATP binding"/>
    <property type="evidence" value="ECO:0007669"/>
    <property type="project" value="UniProtKB-KW"/>
</dbReference>
<evidence type="ECO:0000256" key="5">
    <source>
        <dbReference type="ARBA" id="ARBA00022679"/>
    </source>
</evidence>
<dbReference type="PANTHER" id="PTHR14456:SF2">
    <property type="entry name" value="INOSITOL-PENTAKISPHOSPHATE 2-KINASE"/>
    <property type="match status" value="1"/>
</dbReference>
<evidence type="ECO:0000256" key="9">
    <source>
        <dbReference type="RuleBase" id="RU364126"/>
    </source>
</evidence>
<comment type="function">
    <text evidence="1">Has kinase activity and phosphorylates inositol-1,3,4,5,6-pentakisphosphate (Ins(1,3,4,5,6)P5) to produce 1,2,3,4,5,6-hexakisphosphate (InsP6), also known as phytate.</text>
</comment>
<keyword evidence="8 9" id="KW-0067">ATP-binding</keyword>
<keyword evidence="5 9" id="KW-0808">Transferase</keyword>
<dbReference type="PANTHER" id="PTHR14456">
    <property type="entry name" value="INOSITOL POLYPHOSPHATE KINASE 1"/>
    <property type="match status" value="1"/>
</dbReference>
<dbReference type="EC" id="2.7.1.158" evidence="3 9"/>
<dbReference type="OrthoDB" id="272370at2759"/>